<dbReference type="Pfam" id="PF00128">
    <property type="entry name" value="Alpha-amylase"/>
    <property type="match status" value="1"/>
</dbReference>
<dbReference type="PANTHER" id="PTHR10357">
    <property type="entry name" value="ALPHA-AMYLASE FAMILY MEMBER"/>
    <property type="match status" value="1"/>
</dbReference>
<sequence>MKYVITDAPQDLQHSVVYEIATKNFTSPNGPESGTFLSLEEKIPYLKELGINVVWLTGHQLCREYHFYNIWTEYACIRPDRLDPSLGTEEDFKHMVECFHRHGIKVILDVITHGVMKDSPLVEEHPEWFSGESWGMKDYDWYGGHRDLDEWWVNTWLRYVREFGIDGFRLDVAHYRNDLWALIRRKAAEAGKHIMVIAESGPAIKGVTDILQHGEVVSHNYGLNRSSRILHDAAGYIKDRQLRTGERYEIKIFYEDGAIQDSGENTWFQGQKVPEVIWEGAVTRVEECGPSGAAYQIQMGKLRVENIYGEKQIRNIQVRDKQGQIWNSRLADAFEVDYRVRYQRKRNGLLIEFPLRIQDGQLMSIQLSCHDNGWDGFPQGENPYGAQGSRYLAGYTTLLAPGVPIFMSGEEFNADYRPLPGLSPKLFGGEAFGKGRWLYGSWLDWTQLERPEKANMLEDVKCMISIRKTYSSLIHAYKMGAQNKNFGTAAYESQAELPVPYFYKKESTVLVICANPDTHRDMSVSLKLLDILGAGTSWEASALFGALPGEHETIIRTAEEMCNLCWNIKKDKSTQGGLLVLKFEKV</sequence>
<gene>
    <name evidence="2" type="ORF">WMO65_18455</name>
</gene>
<dbReference type="InterPro" id="IPR006047">
    <property type="entry name" value="GH13_cat_dom"/>
</dbReference>
<comment type="caution">
    <text evidence="2">The sequence shown here is derived from an EMBL/GenBank/DDBJ whole genome shotgun (WGS) entry which is preliminary data.</text>
</comment>
<evidence type="ECO:0000313" key="3">
    <source>
        <dbReference type="Proteomes" id="UP001457898"/>
    </source>
</evidence>
<dbReference type="RefSeq" id="WP_148392511.1">
    <property type="nucleotide sequence ID" value="NZ_JBBMFP010000018.1"/>
</dbReference>
<dbReference type="SMART" id="SM00642">
    <property type="entry name" value="Aamy"/>
    <property type="match status" value="1"/>
</dbReference>
<evidence type="ECO:0000259" key="1">
    <source>
        <dbReference type="SMART" id="SM00642"/>
    </source>
</evidence>
<dbReference type="InterPro" id="IPR017853">
    <property type="entry name" value="GH"/>
</dbReference>
<dbReference type="Gene3D" id="3.20.20.80">
    <property type="entry name" value="Glycosidases"/>
    <property type="match status" value="1"/>
</dbReference>
<dbReference type="SUPFAM" id="SSF51445">
    <property type="entry name" value="(Trans)glycosidases"/>
    <property type="match status" value="1"/>
</dbReference>
<protein>
    <submittedName>
        <fullName evidence="2">Alpha-amylase family glycosyl hydrolase</fullName>
    </submittedName>
</protein>
<dbReference type="Proteomes" id="UP001457898">
    <property type="component" value="Unassembled WGS sequence"/>
</dbReference>
<reference evidence="2 3" key="1">
    <citation type="submission" date="2024-03" db="EMBL/GenBank/DDBJ databases">
        <title>Human intestinal bacterial collection.</title>
        <authorList>
            <person name="Pauvert C."/>
            <person name="Hitch T.C.A."/>
            <person name="Clavel T."/>
        </authorList>
    </citation>
    <scope>NUCLEOTIDE SEQUENCE [LARGE SCALE GENOMIC DNA]</scope>
    <source>
        <strain evidence="2 3">CLA-SR-H028</strain>
    </source>
</reference>
<dbReference type="EMBL" id="JBBMFP010000018">
    <property type="protein sequence ID" value="MEQ2432981.1"/>
    <property type="molecule type" value="Genomic_DNA"/>
</dbReference>
<feature type="domain" description="Glycosyl hydrolase family 13 catalytic" evidence="1">
    <location>
        <begin position="19"/>
        <end position="467"/>
    </location>
</feature>
<evidence type="ECO:0000313" key="2">
    <source>
        <dbReference type="EMBL" id="MEQ2432981.1"/>
    </source>
</evidence>
<keyword evidence="2" id="KW-0378">Hydrolase</keyword>
<name>A0ABV1DRG3_9FIRM</name>
<keyword evidence="3" id="KW-1185">Reference proteome</keyword>
<dbReference type="GO" id="GO:0016787">
    <property type="term" value="F:hydrolase activity"/>
    <property type="evidence" value="ECO:0007669"/>
    <property type="project" value="UniProtKB-KW"/>
</dbReference>
<organism evidence="2 3">
    <name type="scientific">Blautia caccae</name>
    <dbReference type="NCBI Taxonomy" id="3133175"/>
    <lineage>
        <taxon>Bacteria</taxon>
        <taxon>Bacillati</taxon>
        <taxon>Bacillota</taxon>
        <taxon>Clostridia</taxon>
        <taxon>Lachnospirales</taxon>
        <taxon>Lachnospiraceae</taxon>
        <taxon>Blautia</taxon>
    </lineage>
</organism>
<proteinExistence type="predicted"/>
<accession>A0ABV1DRG3</accession>